<evidence type="ECO:0000313" key="3">
    <source>
        <dbReference type="Proteomes" id="UP001319180"/>
    </source>
</evidence>
<gene>
    <name evidence="2" type="primary">tnpA</name>
    <name evidence="2" type="ORF">KK078_10165</name>
</gene>
<name>A0AAP2D854_9BACT</name>
<organism evidence="2 3">
    <name type="scientific">Dawidia soli</name>
    <dbReference type="NCBI Taxonomy" id="2782352"/>
    <lineage>
        <taxon>Bacteria</taxon>
        <taxon>Pseudomonadati</taxon>
        <taxon>Bacteroidota</taxon>
        <taxon>Cytophagia</taxon>
        <taxon>Cytophagales</taxon>
        <taxon>Chryseotaleaceae</taxon>
        <taxon>Dawidia</taxon>
    </lineage>
</organism>
<dbReference type="NCBIfam" id="NF033573">
    <property type="entry name" value="transpos_IS200"/>
    <property type="match status" value="1"/>
</dbReference>
<dbReference type="Pfam" id="PF01797">
    <property type="entry name" value="Y1_Tnp"/>
    <property type="match status" value="1"/>
</dbReference>
<feature type="domain" description="Transposase IS200-like" evidence="1">
    <location>
        <begin position="5"/>
        <end position="119"/>
    </location>
</feature>
<dbReference type="SUPFAM" id="SSF143422">
    <property type="entry name" value="Transposase IS200-like"/>
    <property type="match status" value="1"/>
</dbReference>
<sequence>MSQSLVKIYTHIVFSTKNREHLIQPGIEENLHRYLAGICQKLDCHAVQIGGYTDHVHILCTLSRKITLIKLVEELKSHSSKWIKAKDAAFANFYWQNGYGAFSVNPSEIDRAQQYIGNQHEHHKTTSFKDEYRAFLNKYKIAFEERHVWD</sequence>
<dbReference type="AlphaFoldDB" id="A0AAP2D854"/>
<dbReference type="RefSeq" id="WP_254090160.1">
    <property type="nucleotide sequence ID" value="NZ_JAHESC010000012.1"/>
</dbReference>
<dbReference type="GO" id="GO:0004803">
    <property type="term" value="F:transposase activity"/>
    <property type="evidence" value="ECO:0007669"/>
    <property type="project" value="InterPro"/>
</dbReference>
<dbReference type="InterPro" id="IPR002686">
    <property type="entry name" value="Transposase_17"/>
</dbReference>
<protein>
    <submittedName>
        <fullName evidence="2">IS200/IS605 family transposase</fullName>
    </submittedName>
</protein>
<dbReference type="InterPro" id="IPR036515">
    <property type="entry name" value="Transposase_17_sf"/>
</dbReference>
<evidence type="ECO:0000259" key="1">
    <source>
        <dbReference type="SMART" id="SM01321"/>
    </source>
</evidence>
<dbReference type="PANTHER" id="PTHR33360">
    <property type="entry name" value="TRANSPOSASE FOR INSERTION SEQUENCE ELEMENT IS200"/>
    <property type="match status" value="1"/>
</dbReference>
<reference evidence="2 3" key="1">
    <citation type="submission" date="2021-05" db="EMBL/GenBank/DDBJ databases">
        <title>A Polyphasic approach of four new species of the genus Ohtaekwangia: Ohtaekwangia histidinii sp. nov., Ohtaekwangia cretensis sp. nov., Ohtaekwangia indiensis sp. nov., Ohtaekwangia reichenbachii sp. nov. from diverse environment.</title>
        <authorList>
            <person name="Octaviana S."/>
        </authorList>
    </citation>
    <scope>NUCLEOTIDE SEQUENCE [LARGE SCALE GENOMIC DNA]</scope>
    <source>
        <strain evidence="2 3">PWU37</strain>
    </source>
</reference>
<dbReference type="Proteomes" id="UP001319180">
    <property type="component" value="Unassembled WGS sequence"/>
</dbReference>
<dbReference type="GO" id="GO:0003677">
    <property type="term" value="F:DNA binding"/>
    <property type="evidence" value="ECO:0007669"/>
    <property type="project" value="InterPro"/>
</dbReference>
<evidence type="ECO:0000313" key="2">
    <source>
        <dbReference type="EMBL" id="MBT1686924.1"/>
    </source>
</evidence>
<proteinExistence type="predicted"/>
<dbReference type="Gene3D" id="3.30.70.1290">
    <property type="entry name" value="Transposase IS200-like"/>
    <property type="match status" value="1"/>
</dbReference>
<keyword evidence="3" id="KW-1185">Reference proteome</keyword>
<dbReference type="GO" id="GO:0006313">
    <property type="term" value="P:DNA transposition"/>
    <property type="evidence" value="ECO:0007669"/>
    <property type="project" value="InterPro"/>
</dbReference>
<accession>A0AAP2D854</accession>
<dbReference type="PANTHER" id="PTHR33360:SF2">
    <property type="entry name" value="TRANSPOSASE FOR INSERTION SEQUENCE ELEMENT IS200"/>
    <property type="match status" value="1"/>
</dbReference>
<dbReference type="EMBL" id="JAHESC010000012">
    <property type="protein sequence ID" value="MBT1686924.1"/>
    <property type="molecule type" value="Genomic_DNA"/>
</dbReference>
<dbReference type="SMART" id="SM01321">
    <property type="entry name" value="Y1_Tnp"/>
    <property type="match status" value="1"/>
</dbReference>
<comment type="caution">
    <text evidence="2">The sequence shown here is derived from an EMBL/GenBank/DDBJ whole genome shotgun (WGS) entry which is preliminary data.</text>
</comment>